<reference evidence="1 2" key="1">
    <citation type="submission" date="2017-08" db="EMBL/GenBank/DDBJ databases">
        <title>WGS of Clinical strains of the CDC Group NO-1 linked to zoonotic infections in humans.</title>
        <authorList>
            <person name="Bernier A.-M."/>
            <person name="Bernard K."/>
        </authorList>
    </citation>
    <scope>NUCLEOTIDE SEQUENCE [LARGE SCALE GENOMIC DNA]</scope>
    <source>
        <strain evidence="1 2">NML120219</strain>
    </source>
</reference>
<dbReference type="AlphaFoldDB" id="A0A2A2AZH7"/>
<sequence length="381" mass="44674">MKQPLLKNWLCHQQSIRKLEVVCTTQFIFALANTFQDSINIFSARRFLTEEQIKNTLYLNGAFIRNDQISSREHCQEFADQIACIVSIGGQTSQAVVELLDKMEEFYFKRIIPQIFSPVNTHNTTLEDAIKRKLSIYSQLIETSIMKPFESCLLSLSGHQEDFSYLFLGMQQIMGQIMMDFREVAARPAMLKNNFAERLMVQLNAYADTLFKRRDRIFNRSAISEWNERQADVVQMYQEIRDALREVKKQFSEDQKSMIQLEQTIGKEGGFLDKILRRTNRRKKALLKAQEDLMKTKRMGYMLILNVLFKNKAHWLYMNGHDMLFLEGARCYAFHAEKGMLSKMPILFIMPDSYRDFNPIKCLNMLEQSKLNSSSYLLDDE</sequence>
<comment type="caution">
    <text evidence="1">The sequence shown here is derived from an EMBL/GenBank/DDBJ whole genome shotgun (WGS) entry which is preliminary data.</text>
</comment>
<dbReference type="EMBL" id="NSJE01000007">
    <property type="protein sequence ID" value="PAT43059.1"/>
    <property type="molecule type" value="Genomic_DNA"/>
</dbReference>
<proteinExistence type="predicted"/>
<evidence type="ECO:0000313" key="1">
    <source>
        <dbReference type="EMBL" id="PAT43059.1"/>
    </source>
</evidence>
<dbReference type="Proteomes" id="UP000218439">
    <property type="component" value="Unassembled WGS sequence"/>
</dbReference>
<organism evidence="1 2">
    <name type="scientific">Vandammella animalimorsus</name>
    <dbReference type="NCBI Taxonomy" id="2029117"/>
    <lineage>
        <taxon>Bacteria</taxon>
        <taxon>Pseudomonadati</taxon>
        <taxon>Pseudomonadota</taxon>
        <taxon>Betaproteobacteria</taxon>
        <taxon>Burkholderiales</taxon>
        <taxon>Comamonadaceae</taxon>
        <taxon>Vandammella</taxon>
    </lineage>
</organism>
<name>A0A2A2AZH7_9BURK</name>
<evidence type="ECO:0000313" key="2">
    <source>
        <dbReference type="Proteomes" id="UP000218439"/>
    </source>
</evidence>
<accession>A0A2A2AZH7</accession>
<gene>
    <name evidence="1" type="ORF">CK621_05865</name>
</gene>
<protein>
    <submittedName>
        <fullName evidence="1">Uncharacterized protein</fullName>
    </submittedName>
</protein>